<dbReference type="NCBIfam" id="TIGR00684">
    <property type="entry name" value="narJ"/>
    <property type="match status" value="1"/>
</dbReference>
<sequence length="243" mass="26785">MSDILNADLAVAPAATPARSLRALARLLAYPDATQREHLDDLAQALRDERWLSADRQAGLARLVSQLQHSDPYEVESDYVELFDRGRATSLHLFEHVHGDSRDRGQAMVDLIRTYEEAGLHLHPDQGGELPDYLPLVLEFVSTLDGPAARDFTGEFAHILNALYAALLKRRSLYAHIPAAVLELMAQAIEPTEVTEDEALDDAWQEPDAFGGCSSRGQQRPDVPQPIHIVRKQAAAPQRGASA</sequence>
<dbReference type="OrthoDB" id="8478585at2"/>
<dbReference type="InterPro" id="IPR020945">
    <property type="entry name" value="DMSO/NO3_reduct_chaperone"/>
</dbReference>
<dbReference type="KEGG" id="aon:DEH84_18250"/>
<dbReference type="AlphaFoldDB" id="A0A2U8FZ81"/>
<organism evidence="3 4">
    <name type="scientific">Aquabacterium olei</name>
    <dbReference type="NCBI Taxonomy" id="1296669"/>
    <lineage>
        <taxon>Bacteria</taxon>
        <taxon>Pseudomonadati</taxon>
        <taxon>Pseudomonadota</taxon>
        <taxon>Betaproteobacteria</taxon>
        <taxon>Burkholderiales</taxon>
        <taxon>Aquabacterium</taxon>
    </lineage>
</organism>
<dbReference type="GO" id="GO:0016530">
    <property type="term" value="F:metallochaperone activity"/>
    <property type="evidence" value="ECO:0007669"/>
    <property type="project" value="TreeGrafter"/>
</dbReference>
<protein>
    <submittedName>
        <fullName evidence="3">Nitrate reductase molybdenum cofactor assembly chaperone</fullName>
    </submittedName>
</protein>
<dbReference type="EMBL" id="CP029211">
    <property type="protein sequence ID" value="AWI55526.1"/>
    <property type="molecule type" value="Genomic_DNA"/>
</dbReference>
<keyword evidence="3" id="KW-0614">Plasmid</keyword>
<dbReference type="Pfam" id="PF02613">
    <property type="entry name" value="Nitrate_red_del"/>
    <property type="match status" value="1"/>
</dbReference>
<dbReference type="Gene3D" id="1.10.3480.10">
    <property type="entry name" value="TorD-like"/>
    <property type="match status" value="1"/>
</dbReference>
<evidence type="ECO:0000313" key="4">
    <source>
        <dbReference type="Proteomes" id="UP000244892"/>
    </source>
</evidence>
<name>A0A2U8FZ81_9BURK</name>
<proteinExistence type="predicted"/>
<reference evidence="3 4" key="1">
    <citation type="submission" date="2018-05" db="EMBL/GenBank/DDBJ databases">
        <title>complete genome sequence of Aquabacterium olei NBRC 110486.</title>
        <authorList>
            <person name="Tang B."/>
            <person name="Chang J."/>
            <person name="Zhang L."/>
            <person name="Yang H."/>
        </authorList>
    </citation>
    <scope>NUCLEOTIDE SEQUENCE [LARGE SCALE GENOMIC DNA]</scope>
    <source>
        <strain evidence="3 4">NBRC 110486</strain>
        <plasmid evidence="4">ptb101</plasmid>
    </source>
</reference>
<dbReference type="Proteomes" id="UP000244892">
    <property type="component" value="Plasmid pTB101"/>
</dbReference>
<dbReference type="SUPFAM" id="SSF89155">
    <property type="entry name" value="TorD-like"/>
    <property type="match status" value="1"/>
</dbReference>
<evidence type="ECO:0000256" key="2">
    <source>
        <dbReference type="SAM" id="MobiDB-lite"/>
    </source>
</evidence>
<keyword evidence="1" id="KW-0534">Nitrate assimilation</keyword>
<dbReference type="PANTHER" id="PTHR43680:SF2">
    <property type="entry name" value="NITRATE REDUCTASE MOLYBDENUM COFACTOR ASSEMBLY CHAPERONE NARJ"/>
    <property type="match status" value="1"/>
</dbReference>
<dbReference type="InterPro" id="IPR003765">
    <property type="entry name" value="NO3_reductase_chaperone_NarJ"/>
</dbReference>
<dbReference type="InterPro" id="IPR036411">
    <property type="entry name" value="TorD-like_sf"/>
</dbReference>
<dbReference type="PANTHER" id="PTHR43680">
    <property type="entry name" value="NITRATE REDUCTASE MOLYBDENUM COFACTOR ASSEMBLY CHAPERONE"/>
    <property type="match status" value="1"/>
</dbReference>
<evidence type="ECO:0000313" key="3">
    <source>
        <dbReference type="EMBL" id="AWI55526.1"/>
    </source>
</evidence>
<feature type="region of interest" description="Disordered" evidence="2">
    <location>
        <begin position="206"/>
        <end position="243"/>
    </location>
</feature>
<geneLocation type="plasmid" evidence="4">
    <name>ptb101</name>
</geneLocation>
<dbReference type="GO" id="GO:0051131">
    <property type="term" value="P:chaperone-mediated protein complex assembly"/>
    <property type="evidence" value="ECO:0007669"/>
    <property type="project" value="InterPro"/>
</dbReference>
<evidence type="ECO:0000256" key="1">
    <source>
        <dbReference type="ARBA" id="ARBA00023063"/>
    </source>
</evidence>
<dbReference type="RefSeq" id="WP_109038636.1">
    <property type="nucleotide sequence ID" value="NZ_CP029211.1"/>
</dbReference>
<gene>
    <name evidence="3" type="primary">narJ</name>
    <name evidence="3" type="ORF">DEH84_18250</name>
</gene>
<accession>A0A2U8FZ81</accession>
<dbReference type="GO" id="GO:0042128">
    <property type="term" value="P:nitrate assimilation"/>
    <property type="evidence" value="ECO:0007669"/>
    <property type="project" value="UniProtKB-KW"/>
</dbReference>
<dbReference type="GO" id="GO:0051082">
    <property type="term" value="F:unfolded protein binding"/>
    <property type="evidence" value="ECO:0007669"/>
    <property type="project" value="InterPro"/>
</dbReference>
<keyword evidence="4" id="KW-1185">Reference proteome</keyword>